<reference evidence="1 2" key="1">
    <citation type="submission" date="2014-04" db="EMBL/GenBank/DDBJ databases">
        <authorList>
            <consortium name="DOE Joint Genome Institute"/>
            <person name="Kuo A."/>
            <person name="Kohler A."/>
            <person name="Costa M.D."/>
            <person name="Nagy L.G."/>
            <person name="Floudas D."/>
            <person name="Copeland A."/>
            <person name="Barry K.W."/>
            <person name="Cichocki N."/>
            <person name="Veneault-Fourrey C."/>
            <person name="LaButti K."/>
            <person name="Lindquist E.A."/>
            <person name="Lipzen A."/>
            <person name="Lundell T."/>
            <person name="Morin E."/>
            <person name="Murat C."/>
            <person name="Sun H."/>
            <person name="Tunlid A."/>
            <person name="Henrissat B."/>
            <person name="Grigoriev I.V."/>
            <person name="Hibbett D.S."/>
            <person name="Martin F."/>
            <person name="Nordberg H.P."/>
            <person name="Cantor M.N."/>
            <person name="Hua S.X."/>
        </authorList>
    </citation>
    <scope>NUCLEOTIDE SEQUENCE [LARGE SCALE GENOMIC DNA]</scope>
    <source>
        <strain evidence="1 2">441</strain>
    </source>
</reference>
<reference evidence="2" key="2">
    <citation type="submission" date="2015-01" db="EMBL/GenBank/DDBJ databases">
        <title>Evolutionary Origins and Diversification of the Mycorrhizal Mutualists.</title>
        <authorList>
            <consortium name="DOE Joint Genome Institute"/>
            <consortium name="Mycorrhizal Genomics Consortium"/>
            <person name="Kohler A."/>
            <person name="Kuo A."/>
            <person name="Nagy L.G."/>
            <person name="Floudas D."/>
            <person name="Copeland A."/>
            <person name="Barry K.W."/>
            <person name="Cichocki N."/>
            <person name="Veneault-Fourrey C."/>
            <person name="LaButti K."/>
            <person name="Lindquist E.A."/>
            <person name="Lipzen A."/>
            <person name="Lundell T."/>
            <person name="Morin E."/>
            <person name="Murat C."/>
            <person name="Riley R."/>
            <person name="Ohm R."/>
            <person name="Sun H."/>
            <person name="Tunlid A."/>
            <person name="Henrissat B."/>
            <person name="Grigoriev I.V."/>
            <person name="Hibbett D.S."/>
            <person name="Martin F."/>
        </authorList>
    </citation>
    <scope>NUCLEOTIDE SEQUENCE [LARGE SCALE GENOMIC DNA]</scope>
    <source>
        <strain evidence="2">441</strain>
    </source>
</reference>
<keyword evidence="2" id="KW-1185">Reference proteome</keyword>
<organism evidence="1 2">
    <name type="scientific">Pisolithus microcarpus 441</name>
    <dbReference type="NCBI Taxonomy" id="765257"/>
    <lineage>
        <taxon>Eukaryota</taxon>
        <taxon>Fungi</taxon>
        <taxon>Dikarya</taxon>
        <taxon>Basidiomycota</taxon>
        <taxon>Agaricomycotina</taxon>
        <taxon>Agaricomycetes</taxon>
        <taxon>Agaricomycetidae</taxon>
        <taxon>Boletales</taxon>
        <taxon>Sclerodermatineae</taxon>
        <taxon>Pisolithaceae</taxon>
        <taxon>Pisolithus</taxon>
    </lineage>
</organism>
<dbReference type="HOGENOM" id="CLU_3051284_0_0_1"/>
<evidence type="ECO:0000313" key="1">
    <source>
        <dbReference type="EMBL" id="KIK21818.1"/>
    </source>
</evidence>
<name>A0A0C9ZQ05_9AGAM</name>
<evidence type="ECO:0000313" key="2">
    <source>
        <dbReference type="Proteomes" id="UP000054018"/>
    </source>
</evidence>
<dbReference type="EMBL" id="KN833746">
    <property type="protein sequence ID" value="KIK21818.1"/>
    <property type="molecule type" value="Genomic_DNA"/>
</dbReference>
<sequence length="54" mass="6015">MSKEGVVMHWSIPEKYLAHVSMSSALHSVPGFLVSSHSPMHLRPPFSPKSRSKN</sequence>
<accession>A0A0C9ZQ05</accession>
<proteinExistence type="predicted"/>
<dbReference type="Proteomes" id="UP000054018">
    <property type="component" value="Unassembled WGS sequence"/>
</dbReference>
<gene>
    <name evidence="1" type="ORF">PISMIDRAFT_680941</name>
</gene>
<dbReference type="AlphaFoldDB" id="A0A0C9ZQ05"/>
<protein>
    <submittedName>
        <fullName evidence="1">Uncharacterized protein</fullName>
    </submittedName>
</protein>